<evidence type="ECO:0000313" key="4">
    <source>
        <dbReference type="Proteomes" id="UP000547209"/>
    </source>
</evidence>
<feature type="domain" description="GNAT-like C-terminal" evidence="2">
    <location>
        <begin position="155"/>
        <end position="379"/>
    </location>
</feature>
<dbReference type="Pfam" id="PF18164">
    <property type="entry name" value="GNAT_C"/>
    <property type="match status" value="1"/>
</dbReference>
<dbReference type="EMBL" id="JACJVP010000007">
    <property type="protein sequence ID" value="MBB6670229.1"/>
    <property type="molecule type" value="Genomic_DNA"/>
</dbReference>
<reference evidence="3 4" key="1">
    <citation type="submission" date="2020-08" db="EMBL/GenBank/DDBJ databases">
        <title>Cohnella phylogeny.</title>
        <authorList>
            <person name="Dunlap C."/>
        </authorList>
    </citation>
    <scope>NUCLEOTIDE SEQUENCE [LARGE SCALE GENOMIC DNA]</scope>
    <source>
        <strain evidence="3 4">DSM 28246</strain>
    </source>
</reference>
<dbReference type="InterPro" id="IPR041644">
    <property type="entry name" value="GNAT_C"/>
</dbReference>
<dbReference type="InterPro" id="IPR041273">
    <property type="entry name" value="NAT_N"/>
</dbReference>
<gene>
    <name evidence="3" type="ORF">H7C19_05965</name>
</gene>
<dbReference type="Pfam" id="PF18082">
    <property type="entry name" value="NAT_N"/>
    <property type="match status" value="1"/>
</dbReference>
<protein>
    <submittedName>
        <fullName evidence="3">DUF5596 domain-containing protein</fullName>
    </submittedName>
</protein>
<proteinExistence type="predicted"/>
<dbReference type="Proteomes" id="UP000547209">
    <property type="component" value="Unassembled WGS sequence"/>
</dbReference>
<dbReference type="RefSeq" id="WP_185141672.1">
    <property type="nucleotide sequence ID" value="NZ_JACJVP010000007.1"/>
</dbReference>
<dbReference type="AlphaFoldDB" id="A0A7X0RMG2"/>
<evidence type="ECO:0000259" key="1">
    <source>
        <dbReference type="Pfam" id="PF18082"/>
    </source>
</evidence>
<evidence type="ECO:0000313" key="3">
    <source>
        <dbReference type="EMBL" id="MBB6670229.1"/>
    </source>
</evidence>
<organism evidence="3 4">
    <name type="scientific">Cohnella nanjingensis</name>
    <dbReference type="NCBI Taxonomy" id="1387779"/>
    <lineage>
        <taxon>Bacteria</taxon>
        <taxon>Bacillati</taxon>
        <taxon>Bacillota</taxon>
        <taxon>Bacilli</taxon>
        <taxon>Bacillales</taxon>
        <taxon>Paenibacillaceae</taxon>
        <taxon>Cohnella</taxon>
    </lineage>
</organism>
<comment type="caution">
    <text evidence="3">The sequence shown here is derived from an EMBL/GenBank/DDBJ whole genome shotgun (WGS) entry which is preliminary data.</text>
</comment>
<feature type="domain" description="N-acyltransferase N-terminal" evidence="1">
    <location>
        <begin position="26"/>
        <end position="153"/>
    </location>
</feature>
<accession>A0A7X0RMG2</accession>
<keyword evidence="4" id="KW-1185">Reference proteome</keyword>
<evidence type="ECO:0000259" key="2">
    <source>
        <dbReference type="Pfam" id="PF18164"/>
    </source>
</evidence>
<sequence length="387" mass="43045">MTNNRNMALSLSSLNAANDFPDPASMQRICEAVRFPEDVANALREEAERIAQDPELAETAGRYLRELFAGGGRPADDVNQELLDLGADGEMLAAAVYAGAIPQLWDRYRQRNIPAEVLVDTVQDIVIWMETHRKRHGRWGLSELGWLYLHMSGELFRLGRLQFHFIPNPFEVKVFRHRETGEVAVLSDAGIRYRADGQVDGTNGVSDPEGGWTSAYDFDGRHYQGNPISRLSATSRSPVQLAAGEWELVLQKGDIVLNVHIPEGGRMSPETCRDSYARASRFAAEYYPEQPFGAFVCESWLLAPQFQALLPADANIVRFQRDYHLIPVLANEGQTLERVFGFGTKLDGLPGLLPQSSLQRAVYDHLTRGGQIHNSGGILLKGEAIVD</sequence>
<name>A0A7X0RMG2_9BACL</name>
<dbReference type="Gene3D" id="3.40.630.120">
    <property type="match status" value="1"/>
</dbReference>